<dbReference type="EMBL" id="MGIT01000001">
    <property type="protein sequence ID" value="OGM93087.1"/>
    <property type="molecule type" value="Genomic_DNA"/>
</dbReference>
<organism evidence="1 2">
    <name type="scientific">Candidatus Wolfebacteria bacterium RIFOXYB1_FULL_54_12</name>
    <dbReference type="NCBI Taxonomy" id="1802559"/>
    <lineage>
        <taxon>Bacteria</taxon>
        <taxon>Candidatus Wolfeibacteriota</taxon>
    </lineage>
</organism>
<protein>
    <submittedName>
        <fullName evidence="1">Uncharacterized protein</fullName>
    </submittedName>
</protein>
<dbReference type="AlphaFoldDB" id="A0A1F8DWX5"/>
<name>A0A1F8DWX5_9BACT</name>
<proteinExistence type="predicted"/>
<reference evidence="1 2" key="1">
    <citation type="journal article" date="2016" name="Nat. Commun.">
        <title>Thousands of microbial genomes shed light on interconnected biogeochemical processes in an aquifer system.</title>
        <authorList>
            <person name="Anantharaman K."/>
            <person name="Brown C.T."/>
            <person name="Hug L.A."/>
            <person name="Sharon I."/>
            <person name="Castelle C.J."/>
            <person name="Probst A.J."/>
            <person name="Thomas B.C."/>
            <person name="Singh A."/>
            <person name="Wilkins M.J."/>
            <person name="Karaoz U."/>
            <person name="Brodie E.L."/>
            <person name="Williams K.H."/>
            <person name="Hubbard S.S."/>
            <person name="Banfield J.F."/>
        </authorList>
    </citation>
    <scope>NUCLEOTIDE SEQUENCE [LARGE SCALE GENOMIC DNA]</scope>
</reference>
<dbReference type="STRING" id="1802559.A2372_01570"/>
<accession>A0A1F8DWX5</accession>
<dbReference type="Proteomes" id="UP000176422">
    <property type="component" value="Unassembled WGS sequence"/>
</dbReference>
<evidence type="ECO:0000313" key="2">
    <source>
        <dbReference type="Proteomes" id="UP000176422"/>
    </source>
</evidence>
<evidence type="ECO:0000313" key="1">
    <source>
        <dbReference type="EMBL" id="OGM93087.1"/>
    </source>
</evidence>
<comment type="caution">
    <text evidence="1">The sequence shown here is derived from an EMBL/GenBank/DDBJ whole genome shotgun (WGS) entry which is preliminary data.</text>
</comment>
<sequence length="100" mass="11638">MTKSKRQEFPEEANAIWEFYRFCAILLDQVQKMDKAGTLFKDTSDPTDMPLTAMGAALMNHLMERIMRRSPKYAENTRIAREEYDVMVKVASKFLALIKN</sequence>
<gene>
    <name evidence="1" type="ORF">A2372_01570</name>
</gene>